<keyword evidence="2" id="KW-1185">Reference proteome</keyword>
<dbReference type="AlphaFoldDB" id="A0A8K0C511"/>
<proteinExistence type="predicted"/>
<protein>
    <submittedName>
        <fullName evidence="1">Uncharacterized protein</fullName>
    </submittedName>
</protein>
<gene>
    <name evidence="1" type="ORF">ILUMI_27489</name>
</gene>
<organism evidence="1 2">
    <name type="scientific">Ignelater luminosus</name>
    <name type="common">Cucubano</name>
    <name type="synonym">Pyrophorus luminosus</name>
    <dbReference type="NCBI Taxonomy" id="2038154"/>
    <lineage>
        <taxon>Eukaryota</taxon>
        <taxon>Metazoa</taxon>
        <taxon>Ecdysozoa</taxon>
        <taxon>Arthropoda</taxon>
        <taxon>Hexapoda</taxon>
        <taxon>Insecta</taxon>
        <taxon>Pterygota</taxon>
        <taxon>Neoptera</taxon>
        <taxon>Endopterygota</taxon>
        <taxon>Coleoptera</taxon>
        <taxon>Polyphaga</taxon>
        <taxon>Elateriformia</taxon>
        <taxon>Elateroidea</taxon>
        <taxon>Elateridae</taxon>
        <taxon>Agrypninae</taxon>
        <taxon>Pyrophorini</taxon>
        <taxon>Ignelater</taxon>
    </lineage>
</organism>
<sequence>ISWAFKRYKKTSKPTHEQIQEQLCKVYLLQEESKLIKLETKEDIEWEWDNLKKIRVSKPMTQEKKNGSNTIKIYAEEERIDEADTKGLDDITLEELTESMKKLKIKKQQD</sequence>
<dbReference type="Proteomes" id="UP000801492">
    <property type="component" value="Unassembled WGS sequence"/>
</dbReference>
<feature type="non-terminal residue" evidence="1">
    <location>
        <position position="110"/>
    </location>
</feature>
<reference evidence="1" key="1">
    <citation type="submission" date="2019-08" db="EMBL/GenBank/DDBJ databases">
        <title>The genome of the North American firefly Photinus pyralis.</title>
        <authorList>
            <consortium name="Photinus pyralis genome working group"/>
            <person name="Fallon T.R."/>
            <person name="Sander Lower S.E."/>
            <person name="Weng J.-K."/>
        </authorList>
    </citation>
    <scope>NUCLEOTIDE SEQUENCE</scope>
    <source>
        <strain evidence="1">TRF0915ILg1</strain>
        <tissue evidence="1">Whole body</tissue>
    </source>
</reference>
<name>A0A8K0C511_IGNLU</name>
<accession>A0A8K0C511</accession>
<evidence type="ECO:0000313" key="2">
    <source>
        <dbReference type="Proteomes" id="UP000801492"/>
    </source>
</evidence>
<evidence type="ECO:0000313" key="1">
    <source>
        <dbReference type="EMBL" id="KAF2878681.1"/>
    </source>
</evidence>
<dbReference type="EMBL" id="VTPC01091307">
    <property type="protein sequence ID" value="KAF2878681.1"/>
    <property type="molecule type" value="Genomic_DNA"/>
</dbReference>
<comment type="caution">
    <text evidence="1">The sequence shown here is derived from an EMBL/GenBank/DDBJ whole genome shotgun (WGS) entry which is preliminary data.</text>
</comment>